<protein>
    <submittedName>
        <fullName evidence="2">Uncharacterized protein</fullName>
    </submittedName>
</protein>
<sequence length="267" mass="28992">MDVFSMSARHAILMEEASRDGMIEYCQNDVFILRMACTTFATLYETLINVNPLKEAITIAGACLLTFKKNFFKDDHATHSSRFPDPYGTGKTLSSDSRPGRPTLRLGGYQLRSRGPPASDTVTPPPTNPPPPATTSATQTQTVPKPIINWEAEIPPVFLGFDPKCYHIQHPTVASAASPPPPSSSPSTPPRLPPPSPQSAGPPNVLSPSPRQKFQFKSLLRRKNKTSPPIEPPPLSDPPPPLTPTPSTAPPPPPHHYHLRSQGPVNE</sequence>
<feature type="region of interest" description="Disordered" evidence="1">
    <location>
        <begin position="172"/>
        <end position="267"/>
    </location>
</feature>
<name>A0A8K0KWU3_LADFU</name>
<feature type="compositionally biased region" description="Pro residues" evidence="1">
    <location>
        <begin position="123"/>
        <end position="133"/>
    </location>
</feature>
<feature type="compositionally biased region" description="Pro residues" evidence="1">
    <location>
        <begin position="178"/>
        <end position="197"/>
    </location>
</feature>
<evidence type="ECO:0000313" key="2">
    <source>
        <dbReference type="EMBL" id="KAG8239548.1"/>
    </source>
</evidence>
<keyword evidence="3" id="KW-1185">Reference proteome</keyword>
<comment type="caution">
    <text evidence="2">The sequence shown here is derived from an EMBL/GenBank/DDBJ whole genome shotgun (WGS) entry which is preliminary data.</text>
</comment>
<accession>A0A8K0KWU3</accession>
<dbReference type="EMBL" id="KZ309700">
    <property type="protein sequence ID" value="KAG8239548.1"/>
    <property type="molecule type" value="Genomic_DNA"/>
</dbReference>
<gene>
    <name evidence="2" type="ORF">J437_LFUL019269</name>
</gene>
<organism evidence="2 3">
    <name type="scientific">Ladona fulva</name>
    <name type="common">Scarce chaser dragonfly</name>
    <name type="synonym">Libellula fulva</name>
    <dbReference type="NCBI Taxonomy" id="123851"/>
    <lineage>
        <taxon>Eukaryota</taxon>
        <taxon>Metazoa</taxon>
        <taxon>Ecdysozoa</taxon>
        <taxon>Arthropoda</taxon>
        <taxon>Hexapoda</taxon>
        <taxon>Insecta</taxon>
        <taxon>Pterygota</taxon>
        <taxon>Palaeoptera</taxon>
        <taxon>Odonata</taxon>
        <taxon>Epiprocta</taxon>
        <taxon>Anisoptera</taxon>
        <taxon>Libelluloidea</taxon>
        <taxon>Libellulidae</taxon>
        <taxon>Ladona</taxon>
    </lineage>
</organism>
<dbReference type="Proteomes" id="UP000792457">
    <property type="component" value="Unassembled WGS sequence"/>
</dbReference>
<evidence type="ECO:0000313" key="3">
    <source>
        <dbReference type="Proteomes" id="UP000792457"/>
    </source>
</evidence>
<reference evidence="2" key="1">
    <citation type="submission" date="2013-04" db="EMBL/GenBank/DDBJ databases">
        <authorList>
            <person name="Qu J."/>
            <person name="Murali S.C."/>
            <person name="Bandaranaike D."/>
            <person name="Bellair M."/>
            <person name="Blankenburg K."/>
            <person name="Chao H."/>
            <person name="Dinh H."/>
            <person name="Doddapaneni H."/>
            <person name="Downs B."/>
            <person name="Dugan-Rocha S."/>
            <person name="Elkadiri S."/>
            <person name="Gnanaolivu R.D."/>
            <person name="Hernandez B."/>
            <person name="Javaid M."/>
            <person name="Jayaseelan J.C."/>
            <person name="Lee S."/>
            <person name="Li M."/>
            <person name="Ming W."/>
            <person name="Munidasa M."/>
            <person name="Muniz J."/>
            <person name="Nguyen L."/>
            <person name="Ongeri F."/>
            <person name="Osuji N."/>
            <person name="Pu L.-L."/>
            <person name="Puazo M."/>
            <person name="Qu C."/>
            <person name="Quiroz J."/>
            <person name="Raj R."/>
            <person name="Weissenberger G."/>
            <person name="Xin Y."/>
            <person name="Zou X."/>
            <person name="Han Y."/>
            <person name="Richards S."/>
            <person name="Worley K."/>
            <person name="Muzny D."/>
            <person name="Gibbs R."/>
        </authorList>
    </citation>
    <scope>NUCLEOTIDE SEQUENCE</scope>
    <source>
        <strain evidence="2">Sampled in the wild</strain>
    </source>
</reference>
<feature type="compositionally biased region" description="Pro residues" evidence="1">
    <location>
        <begin position="229"/>
        <end position="254"/>
    </location>
</feature>
<proteinExistence type="predicted"/>
<dbReference type="AlphaFoldDB" id="A0A8K0KWU3"/>
<feature type="region of interest" description="Disordered" evidence="1">
    <location>
        <begin position="82"/>
        <end position="140"/>
    </location>
</feature>
<evidence type="ECO:0000256" key="1">
    <source>
        <dbReference type="SAM" id="MobiDB-lite"/>
    </source>
</evidence>
<reference evidence="2" key="2">
    <citation type="submission" date="2017-10" db="EMBL/GenBank/DDBJ databases">
        <title>Ladona fulva Genome sequencing and assembly.</title>
        <authorList>
            <person name="Murali S."/>
            <person name="Richards S."/>
            <person name="Bandaranaike D."/>
            <person name="Bellair M."/>
            <person name="Blankenburg K."/>
            <person name="Chao H."/>
            <person name="Dinh H."/>
            <person name="Doddapaneni H."/>
            <person name="Dugan-Rocha S."/>
            <person name="Elkadiri S."/>
            <person name="Gnanaolivu R."/>
            <person name="Hernandez B."/>
            <person name="Skinner E."/>
            <person name="Javaid M."/>
            <person name="Lee S."/>
            <person name="Li M."/>
            <person name="Ming W."/>
            <person name="Munidasa M."/>
            <person name="Muniz J."/>
            <person name="Nguyen L."/>
            <person name="Hughes D."/>
            <person name="Osuji N."/>
            <person name="Pu L.-L."/>
            <person name="Puazo M."/>
            <person name="Qu C."/>
            <person name="Quiroz J."/>
            <person name="Raj R."/>
            <person name="Weissenberger G."/>
            <person name="Xin Y."/>
            <person name="Zou X."/>
            <person name="Han Y."/>
            <person name="Worley K."/>
            <person name="Muzny D."/>
            <person name="Gibbs R."/>
        </authorList>
    </citation>
    <scope>NUCLEOTIDE SEQUENCE</scope>
    <source>
        <strain evidence="2">Sampled in the wild</strain>
    </source>
</reference>